<evidence type="ECO:0000313" key="1">
    <source>
        <dbReference type="EMBL" id="PJB17188.1"/>
    </source>
</evidence>
<dbReference type="Proteomes" id="UP000230611">
    <property type="component" value="Unassembled WGS sequence"/>
</dbReference>
<name>A0A2M8AHU0_9BACT</name>
<proteinExistence type="predicted"/>
<organism evidence="1 2">
    <name type="scientific">Candidatus Falkowbacteria bacterium CG_4_9_14_3_um_filter_38_19</name>
    <dbReference type="NCBI Taxonomy" id="1974559"/>
    <lineage>
        <taxon>Bacteria</taxon>
        <taxon>Candidatus Falkowiibacteriota</taxon>
    </lineage>
</organism>
<protein>
    <submittedName>
        <fullName evidence="1">Uncharacterized protein</fullName>
    </submittedName>
</protein>
<dbReference type="EMBL" id="PFUO01000062">
    <property type="protein sequence ID" value="PJB17188.1"/>
    <property type="molecule type" value="Genomic_DNA"/>
</dbReference>
<dbReference type="AlphaFoldDB" id="A0A2M8AHU0"/>
<accession>A0A2M8AHU0</accession>
<comment type="caution">
    <text evidence="1">The sequence shown here is derived from an EMBL/GenBank/DDBJ whole genome shotgun (WGS) entry which is preliminary data.</text>
</comment>
<reference evidence="2" key="1">
    <citation type="submission" date="2017-09" db="EMBL/GenBank/DDBJ databases">
        <title>Depth-based differentiation of microbial function through sediment-hosted aquifers and enrichment of novel symbionts in the deep terrestrial subsurface.</title>
        <authorList>
            <person name="Probst A.J."/>
            <person name="Ladd B."/>
            <person name="Jarett J.K."/>
            <person name="Geller-Mcgrath D.E."/>
            <person name="Sieber C.M.K."/>
            <person name="Emerson J.B."/>
            <person name="Anantharaman K."/>
            <person name="Thomas B.C."/>
            <person name="Malmstrom R."/>
            <person name="Stieglmeier M."/>
            <person name="Klingl A."/>
            <person name="Woyke T."/>
            <person name="Ryan C.M."/>
            <person name="Banfield J.F."/>
        </authorList>
    </citation>
    <scope>NUCLEOTIDE SEQUENCE [LARGE SCALE GENOMIC DNA]</scope>
</reference>
<sequence>MTTITIPKKLIKNGDLVIIPRKKYEEFLDLEKIMKKKLLEEIDTDLAVKIYRKEKNQGKLRIIKSLADLD</sequence>
<evidence type="ECO:0000313" key="2">
    <source>
        <dbReference type="Proteomes" id="UP000230611"/>
    </source>
</evidence>
<gene>
    <name evidence="1" type="ORF">CO116_01295</name>
</gene>